<organism evidence="3 4">
    <name type="scientific">Daphnia sinensis</name>
    <dbReference type="NCBI Taxonomy" id="1820382"/>
    <lineage>
        <taxon>Eukaryota</taxon>
        <taxon>Metazoa</taxon>
        <taxon>Ecdysozoa</taxon>
        <taxon>Arthropoda</taxon>
        <taxon>Crustacea</taxon>
        <taxon>Branchiopoda</taxon>
        <taxon>Diplostraca</taxon>
        <taxon>Cladocera</taxon>
        <taxon>Anomopoda</taxon>
        <taxon>Daphniidae</taxon>
        <taxon>Daphnia</taxon>
        <taxon>Daphnia similis group</taxon>
    </lineage>
</organism>
<dbReference type="PANTHER" id="PTHR12993:SF30">
    <property type="entry name" value="N-ACETYL-ALPHA-D-GLUCOSAMINYL L-MALATE DEACETYLASE 1"/>
    <property type="match status" value="1"/>
</dbReference>
<proteinExistence type="inferred from homology"/>
<evidence type="ECO:0000256" key="2">
    <source>
        <dbReference type="ARBA" id="ARBA00012176"/>
    </source>
</evidence>
<dbReference type="GO" id="GO:0071793">
    <property type="term" value="P:bacillithiol biosynthetic process"/>
    <property type="evidence" value="ECO:0007669"/>
    <property type="project" value="InterPro"/>
</dbReference>
<reference evidence="3" key="1">
    <citation type="submission" date="2022-05" db="EMBL/GenBank/DDBJ databases">
        <title>A multi-omics perspective on studying reproductive biology in Daphnia sinensis.</title>
        <authorList>
            <person name="Jia J."/>
        </authorList>
    </citation>
    <scope>NUCLEOTIDE SEQUENCE</scope>
    <source>
        <strain evidence="3">WSL</strain>
    </source>
</reference>
<dbReference type="AlphaFoldDB" id="A0AAD5L132"/>
<dbReference type="Proteomes" id="UP000820818">
    <property type="component" value="Unassembled WGS sequence"/>
</dbReference>
<sequence>MKLDILAIGVHPDDIELSCSGTLLSHIQKGYTVGLLDLTLGELGTRGSAELRTQEAMEAARIMGALVREQLDLEDGFFTHNEENLKKIIRVIRQYKPTIVLANAVEDRHPDHGRAAKLTADACFLAGLRRIETFDDSGQPQAAWRPKHVYHYIQDRALQPDFAVDISAFMDKKFETIMAYKSQFYDPLSNEPVTPISSKSFLDSVRGKDSVYGRYIGVEYAEGYTVSRVIGVDDMFDLV</sequence>
<dbReference type="GO" id="GO:0000225">
    <property type="term" value="F:N-acetylglucosaminylphosphatidylinositol deacetylase activity"/>
    <property type="evidence" value="ECO:0007669"/>
    <property type="project" value="UniProtKB-EC"/>
</dbReference>
<dbReference type="InterPro" id="IPR003737">
    <property type="entry name" value="GlcNAc_PI_deacetylase-related"/>
</dbReference>
<gene>
    <name evidence="3" type="ORF">GHT06_007400</name>
</gene>
<dbReference type="EC" id="3.5.1.89" evidence="2"/>
<evidence type="ECO:0000256" key="1">
    <source>
        <dbReference type="ARBA" id="ARBA00006066"/>
    </source>
</evidence>
<dbReference type="NCBIfam" id="TIGR04001">
    <property type="entry name" value="thiol_BshB1"/>
    <property type="match status" value="1"/>
</dbReference>
<keyword evidence="4" id="KW-1185">Reference proteome</keyword>
<evidence type="ECO:0000313" key="3">
    <source>
        <dbReference type="EMBL" id="KAI9549108.1"/>
    </source>
</evidence>
<dbReference type="InterPro" id="IPR024078">
    <property type="entry name" value="LmbE-like_dom_sf"/>
</dbReference>
<dbReference type="InterPro" id="IPR023842">
    <property type="entry name" value="Bacillithiol_biosynth_BshB1"/>
</dbReference>
<dbReference type="PANTHER" id="PTHR12993">
    <property type="entry name" value="N-ACETYLGLUCOSAMINYL-PHOSPHATIDYLINOSITOL DE-N-ACETYLASE-RELATED"/>
    <property type="match status" value="1"/>
</dbReference>
<comment type="similarity">
    <text evidence="1">Belongs to the PIGL family.</text>
</comment>
<dbReference type="Pfam" id="PF02585">
    <property type="entry name" value="PIG-L"/>
    <property type="match status" value="1"/>
</dbReference>
<protein>
    <recommendedName>
        <fullName evidence="2">N-acetylglucosaminylphosphatidylinositol deacetylase</fullName>
        <ecNumber evidence="2">3.5.1.89</ecNumber>
    </recommendedName>
</protein>
<dbReference type="SUPFAM" id="SSF102588">
    <property type="entry name" value="LmbE-like"/>
    <property type="match status" value="1"/>
</dbReference>
<comment type="caution">
    <text evidence="3">The sequence shown here is derived from an EMBL/GenBank/DDBJ whole genome shotgun (WGS) entry which is preliminary data.</text>
</comment>
<name>A0AAD5L132_9CRUS</name>
<dbReference type="EMBL" id="WJBH02000376">
    <property type="protein sequence ID" value="KAI9549108.1"/>
    <property type="molecule type" value="Genomic_DNA"/>
</dbReference>
<evidence type="ECO:0000313" key="4">
    <source>
        <dbReference type="Proteomes" id="UP000820818"/>
    </source>
</evidence>
<accession>A0AAD5L132</accession>
<dbReference type="Gene3D" id="3.40.50.10320">
    <property type="entry name" value="LmbE-like"/>
    <property type="match status" value="1"/>
</dbReference>